<keyword evidence="3" id="KW-0479">Metal-binding</keyword>
<keyword evidence="10" id="KW-1185">Reference proteome</keyword>
<dbReference type="Pfam" id="PF00857">
    <property type="entry name" value="Isochorismatase"/>
    <property type="match status" value="1"/>
</dbReference>
<feature type="domain" description="Isochorismatase-like" evidence="8">
    <location>
        <begin position="5"/>
        <end position="209"/>
    </location>
</feature>
<evidence type="ECO:0000256" key="7">
    <source>
        <dbReference type="ARBA" id="ARBA00043224"/>
    </source>
</evidence>
<comment type="pathway">
    <text evidence="5">Cofactor biosynthesis; nicotinate biosynthesis; nicotinate from nicotinamide: step 1/1.</text>
</comment>
<dbReference type="PANTHER" id="PTHR11080:SF2">
    <property type="entry name" value="LD05707P"/>
    <property type="match status" value="1"/>
</dbReference>
<reference evidence="9 10" key="1">
    <citation type="submission" date="2021-06" db="EMBL/GenBank/DDBJ databases">
        <title>Candida outbreak in Lebanon.</title>
        <authorList>
            <person name="Finianos M."/>
        </authorList>
    </citation>
    <scope>NUCLEOTIDE SEQUENCE [LARGE SCALE GENOMIC DNA]</scope>
    <source>
        <strain evidence="9">CA3LBN</strain>
    </source>
</reference>
<dbReference type="SUPFAM" id="SSF52499">
    <property type="entry name" value="Isochorismatase-like hydrolases"/>
    <property type="match status" value="1"/>
</dbReference>
<evidence type="ECO:0000256" key="4">
    <source>
        <dbReference type="ARBA" id="ARBA00022801"/>
    </source>
</evidence>
<protein>
    <recommendedName>
        <fullName evidence="6">nicotinamidase</fullName>
        <ecNumber evidence="6">3.5.1.19</ecNumber>
    </recommendedName>
    <alternativeName>
        <fullName evidence="7">Nicotinamide deamidase</fullName>
    </alternativeName>
</protein>
<dbReference type="PANTHER" id="PTHR11080">
    <property type="entry name" value="PYRAZINAMIDASE/NICOTINAMIDASE"/>
    <property type="match status" value="1"/>
</dbReference>
<sequence>MLKPALVIVDLQKDFLPGGALGVPEGDQVVPKIETMLNLEKFPWSAVVITQDWHPKDHCSFASRHNAEPFTEIEFEHPCGEKNSKTGEVKKHPQTVWPDHCIQETPGADIEPRILDKFGNSVAKIVPTAVVRKGYLKDREYYSCFSDCWKVHHTEIEDFLMEQNVTDVVFVGLAYDFCVLHSACDASNSGFNTYVVKDCCKSVFADRAEETERAYKASNVSIVNLRELVKAISA</sequence>
<gene>
    <name evidence="9" type="ORF">CA3LBN_002758</name>
</gene>
<evidence type="ECO:0000256" key="6">
    <source>
        <dbReference type="ARBA" id="ARBA00039017"/>
    </source>
</evidence>
<evidence type="ECO:0000256" key="5">
    <source>
        <dbReference type="ARBA" id="ARBA00037900"/>
    </source>
</evidence>
<dbReference type="EC" id="3.5.1.19" evidence="6"/>
<dbReference type="Gene3D" id="3.40.50.850">
    <property type="entry name" value="Isochorismatase-like"/>
    <property type="match status" value="1"/>
</dbReference>
<dbReference type="Proteomes" id="UP000825434">
    <property type="component" value="Chromosome 3"/>
</dbReference>
<dbReference type="InterPro" id="IPR036380">
    <property type="entry name" value="Isochorismatase-like_sf"/>
</dbReference>
<dbReference type="InterPro" id="IPR000868">
    <property type="entry name" value="Isochorismatase-like_dom"/>
</dbReference>
<dbReference type="InterPro" id="IPR052347">
    <property type="entry name" value="Isochorismatase_Nicotinamidase"/>
</dbReference>
<keyword evidence="2" id="KW-0662">Pyridine nucleotide biosynthesis</keyword>
<evidence type="ECO:0000313" key="9">
    <source>
        <dbReference type="EMBL" id="QWU88450.1"/>
    </source>
</evidence>
<organism evidence="9 10">
    <name type="scientific">Candidozyma haemuli</name>
    <dbReference type="NCBI Taxonomy" id="45357"/>
    <lineage>
        <taxon>Eukaryota</taxon>
        <taxon>Fungi</taxon>
        <taxon>Dikarya</taxon>
        <taxon>Ascomycota</taxon>
        <taxon>Saccharomycotina</taxon>
        <taxon>Pichiomycetes</taxon>
        <taxon>Metschnikowiaceae</taxon>
        <taxon>Candidozyma</taxon>
    </lineage>
</organism>
<evidence type="ECO:0000313" key="10">
    <source>
        <dbReference type="Proteomes" id="UP000825434"/>
    </source>
</evidence>
<name>A0ABX8I705_9ASCO</name>
<dbReference type="EMBL" id="CP076663">
    <property type="protein sequence ID" value="QWU88450.1"/>
    <property type="molecule type" value="Genomic_DNA"/>
</dbReference>
<evidence type="ECO:0000259" key="8">
    <source>
        <dbReference type="Pfam" id="PF00857"/>
    </source>
</evidence>
<comment type="similarity">
    <text evidence="1">Belongs to the isochorismatase family.</text>
</comment>
<evidence type="ECO:0000256" key="1">
    <source>
        <dbReference type="ARBA" id="ARBA00006336"/>
    </source>
</evidence>
<keyword evidence="4" id="KW-0378">Hydrolase</keyword>
<evidence type="ECO:0000256" key="3">
    <source>
        <dbReference type="ARBA" id="ARBA00022723"/>
    </source>
</evidence>
<accession>A0ABX8I705</accession>
<proteinExistence type="inferred from homology"/>
<evidence type="ECO:0000256" key="2">
    <source>
        <dbReference type="ARBA" id="ARBA00022642"/>
    </source>
</evidence>